<feature type="domain" description="Secretion system C-terminal sorting" evidence="4">
    <location>
        <begin position="507"/>
        <end position="582"/>
    </location>
</feature>
<gene>
    <name evidence="5" type="ORF">MTP16_18535</name>
</gene>
<sequence length="583" mass="59270">MTHFYHRFGLCLILAGCFNSTIAQAQSPAVVSSGLGPARNAVAAPRTAPVVIPFSQPINPATALNIKVFSSQYQGQRTTTASTSGSTVTLAPTAPAGQSAAFKPGETVTVSVPAALLSAAGAGAVPHVYQFTAAATGGSGRYSAGTRVATRASSYSNELRVADFNGDGYVDIATNSGGPSAFNTTNLLYVGLASGTGSYSVATIQVALGPISLDVGDVDGDGDLDIVTVCSGDNAQPGNTLHVCLNGGNGVFSTIRTVPVGMKPLQVRLGDFDGDGDLDLVSYGDMVLEVLTNSGQGVFSGNAVVASFPAGAWPNSNARVEVADMDQDGDLDIVGPSRCYWNNGQGQFTPASGTVDMGTIGDVNGDGRLDMIATRGGVNQFTSTVQLNAGNGTFVAGQVLPSTSNLVLSSALGDVDGDGDLDFLAPNTTTALALDVWLNDGNGRFTALPTLTTGAQPMNMILADADNDGDLDVFSANYFGAGVSILLNVATLATSPLQAQSLLSLSPNPAAGLVHVSLSVPVSTREVQATVLNALGQTMLTVSLPVQKGEVSGSLSTAGLSSGVYTVRLRDGSTVVSKRLMVR</sequence>
<proteinExistence type="predicted"/>
<evidence type="ECO:0000259" key="4">
    <source>
        <dbReference type="Pfam" id="PF18962"/>
    </source>
</evidence>
<dbReference type="InterPro" id="IPR013517">
    <property type="entry name" value="FG-GAP"/>
</dbReference>
<dbReference type="EMBL" id="CP094534">
    <property type="protein sequence ID" value="UOE33112.1"/>
    <property type="molecule type" value="Genomic_DNA"/>
</dbReference>
<dbReference type="Pfam" id="PF13517">
    <property type="entry name" value="FG-GAP_3"/>
    <property type="match status" value="4"/>
</dbReference>
<dbReference type="SUPFAM" id="SSF69318">
    <property type="entry name" value="Integrin alpha N-terminal domain"/>
    <property type="match status" value="2"/>
</dbReference>
<dbReference type="Pfam" id="PF13205">
    <property type="entry name" value="Big_5"/>
    <property type="match status" value="1"/>
</dbReference>
<keyword evidence="6" id="KW-1185">Reference proteome</keyword>
<feature type="signal peptide" evidence="2">
    <location>
        <begin position="1"/>
        <end position="25"/>
    </location>
</feature>
<evidence type="ECO:0000313" key="6">
    <source>
        <dbReference type="Proteomes" id="UP000831390"/>
    </source>
</evidence>
<reference evidence="5 6" key="1">
    <citation type="submission" date="2022-03" db="EMBL/GenBank/DDBJ databases">
        <title>Hymenobactersp. isolated from the air.</title>
        <authorList>
            <person name="Won M."/>
            <person name="Kwon S.-W."/>
        </authorList>
    </citation>
    <scope>NUCLEOTIDE SEQUENCE [LARGE SCALE GENOMIC DNA]</scope>
    <source>
        <strain evidence="5 6">KACC 22596</strain>
    </source>
</reference>
<dbReference type="InterPro" id="IPR026444">
    <property type="entry name" value="Secre_tail"/>
</dbReference>
<feature type="domain" description="SbsA Ig-like" evidence="3">
    <location>
        <begin position="28"/>
        <end position="132"/>
    </location>
</feature>
<feature type="chain" id="PRO_5046446589" evidence="2">
    <location>
        <begin position="26"/>
        <end position="583"/>
    </location>
</feature>
<name>A0ABY4B1T9_9BACT</name>
<evidence type="ECO:0000313" key="5">
    <source>
        <dbReference type="EMBL" id="UOE33112.1"/>
    </source>
</evidence>
<dbReference type="Proteomes" id="UP000831390">
    <property type="component" value="Chromosome"/>
</dbReference>
<organism evidence="5 6">
    <name type="scientific">Hymenobacter monticola</name>
    <dbReference type="NCBI Taxonomy" id="1705399"/>
    <lineage>
        <taxon>Bacteria</taxon>
        <taxon>Pseudomonadati</taxon>
        <taxon>Bacteroidota</taxon>
        <taxon>Cytophagia</taxon>
        <taxon>Cytophagales</taxon>
        <taxon>Hymenobacteraceae</taxon>
        <taxon>Hymenobacter</taxon>
    </lineage>
</organism>
<dbReference type="InterPro" id="IPR028994">
    <property type="entry name" value="Integrin_alpha_N"/>
</dbReference>
<dbReference type="NCBIfam" id="TIGR04183">
    <property type="entry name" value="Por_Secre_tail"/>
    <property type="match status" value="1"/>
</dbReference>
<dbReference type="InterPro" id="IPR032812">
    <property type="entry name" value="SbsA_Ig"/>
</dbReference>
<dbReference type="Pfam" id="PF18962">
    <property type="entry name" value="Por_Secre_tail"/>
    <property type="match status" value="1"/>
</dbReference>
<dbReference type="PANTHER" id="PTHR45460:SF2">
    <property type="entry name" value="ALPHA 1,3 GLUCANASE, GH71 FAMILY (EUROFUNG)"/>
    <property type="match status" value="1"/>
</dbReference>
<dbReference type="PANTHER" id="PTHR45460">
    <property type="entry name" value="SIMILAR TO CYSTEINE PROTEINASE"/>
    <property type="match status" value="1"/>
</dbReference>
<evidence type="ECO:0000259" key="3">
    <source>
        <dbReference type="Pfam" id="PF13205"/>
    </source>
</evidence>
<accession>A0ABY4B1T9</accession>
<evidence type="ECO:0000256" key="1">
    <source>
        <dbReference type="ARBA" id="ARBA00022729"/>
    </source>
</evidence>
<dbReference type="Gene3D" id="2.130.10.130">
    <property type="entry name" value="Integrin alpha, N-terminal"/>
    <property type="match status" value="2"/>
</dbReference>
<dbReference type="RefSeq" id="WP_243512766.1">
    <property type="nucleotide sequence ID" value="NZ_CP094534.1"/>
</dbReference>
<protein>
    <submittedName>
        <fullName evidence="5">T9SS type A sorting domain-containing protein</fullName>
    </submittedName>
</protein>
<keyword evidence="1 2" id="KW-0732">Signal</keyword>
<evidence type="ECO:0000256" key="2">
    <source>
        <dbReference type="SAM" id="SignalP"/>
    </source>
</evidence>